<reference evidence="2 3" key="1">
    <citation type="submission" date="2018-02" db="EMBL/GenBank/DDBJ databases">
        <title>The genomes of Aspergillus section Nigri reveals drivers in fungal speciation.</title>
        <authorList>
            <consortium name="DOE Joint Genome Institute"/>
            <person name="Vesth T.C."/>
            <person name="Nybo J."/>
            <person name="Theobald S."/>
            <person name="Brandl J."/>
            <person name="Frisvad J.C."/>
            <person name="Nielsen K.F."/>
            <person name="Lyhne E.K."/>
            <person name="Kogle M.E."/>
            <person name="Kuo A."/>
            <person name="Riley R."/>
            <person name="Clum A."/>
            <person name="Nolan M."/>
            <person name="Lipzen A."/>
            <person name="Salamov A."/>
            <person name="Henrissat B."/>
            <person name="Wiebenga A."/>
            <person name="De vries R.P."/>
            <person name="Grigoriev I.V."/>
            <person name="Mortensen U.H."/>
            <person name="Andersen M.R."/>
            <person name="Baker S.E."/>
        </authorList>
    </citation>
    <scope>NUCLEOTIDE SEQUENCE [LARGE SCALE GENOMIC DNA]</scope>
    <source>
        <strain evidence="2 3">CBS 707.79</strain>
    </source>
</reference>
<accession>A0A319DL89</accession>
<sequence length="76" mass="8681">MKGSSFHLHASCSSSWLFFHSGVSFLFTVLEGFWKSRRRLEHPPLKIIPHNPFSTSFDSNSIFLRSVQVMQLAPVS</sequence>
<name>A0A319DL89_9EURO</name>
<evidence type="ECO:0000256" key="1">
    <source>
        <dbReference type="SAM" id="Phobius"/>
    </source>
</evidence>
<proteinExistence type="predicted"/>
<evidence type="ECO:0000313" key="2">
    <source>
        <dbReference type="EMBL" id="PYH98326.1"/>
    </source>
</evidence>
<keyword evidence="1" id="KW-0812">Transmembrane</keyword>
<dbReference type="Proteomes" id="UP000247810">
    <property type="component" value="Unassembled WGS sequence"/>
</dbReference>
<dbReference type="AlphaFoldDB" id="A0A319DL89"/>
<evidence type="ECO:0000313" key="3">
    <source>
        <dbReference type="Proteomes" id="UP000247810"/>
    </source>
</evidence>
<dbReference type="VEuPathDB" id="FungiDB:BO71DRAFT_65688"/>
<organism evidence="2 3">
    <name type="scientific">Aspergillus ellipticus CBS 707.79</name>
    <dbReference type="NCBI Taxonomy" id="1448320"/>
    <lineage>
        <taxon>Eukaryota</taxon>
        <taxon>Fungi</taxon>
        <taxon>Dikarya</taxon>
        <taxon>Ascomycota</taxon>
        <taxon>Pezizomycotina</taxon>
        <taxon>Eurotiomycetes</taxon>
        <taxon>Eurotiomycetidae</taxon>
        <taxon>Eurotiales</taxon>
        <taxon>Aspergillaceae</taxon>
        <taxon>Aspergillus</taxon>
        <taxon>Aspergillus subgen. Circumdati</taxon>
    </lineage>
</organism>
<keyword evidence="3" id="KW-1185">Reference proteome</keyword>
<dbReference type="EMBL" id="KZ825813">
    <property type="protein sequence ID" value="PYH98326.1"/>
    <property type="molecule type" value="Genomic_DNA"/>
</dbReference>
<keyword evidence="1" id="KW-1133">Transmembrane helix</keyword>
<feature type="transmembrane region" description="Helical" evidence="1">
    <location>
        <begin position="16"/>
        <end position="34"/>
    </location>
</feature>
<gene>
    <name evidence="2" type="ORF">BO71DRAFT_65688</name>
</gene>
<keyword evidence="1" id="KW-0472">Membrane</keyword>
<protein>
    <submittedName>
        <fullName evidence="2">Uncharacterized protein</fullName>
    </submittedName>
</protein>